<dbReference type="RefSeq" id="WP_163670923.1">
    <property type="nucleotide sequence ID" value="NZ_QXHD01000004.1"/>
</dbReference>
<evidence type="ECO:0000313" key="3">
    <source>
        <dbReference type="Proteomes" id="UP000481033"/>
    </source>
</evidence>
<gene>
    <name evidence="2" type="ORF">DXZ20_22525</name>
</gene>
<evidence type="ECO:0000313" key="2">
    <source>
        <dbReference type="EMBL" id="NEZ58369.1"/>
    </source>
</evidence>
<reference evidence="2 3" key="1">
    <citation type="journal article" date="2020" name="Microb. Ecol.">
        <title>Ecogenomics of the Marine Benthic Filamentous Cyanobacterium Adonisia.</title>
        <authorList>
            <person name="Walter J.M."/>
            <person name="Coutinho F.H."/>
            <person name="Leomil L."/>
            <person name="Hargreaves P.I."/>
            <person name="Campeao M.E."/>
            <person name="Vieira V.V."/>
            <person name="Silva B.S."/>
            <person name="Fistarol G.O."/>
            <person name="Salomon P.S."/>
            <person name="Sawabe T."/>
            <person name="Mino S."/>
            <person name="Hosokawa M."/>
            <person name="Miyashita H."/>
            <person name="Maruyama F."/>
            <person name="van Verk M.C."/>
            <person name="Dutilh B.E."/>
            <person name="Thompson C.C."/>
            <person name="Thompson F.L."/>
        </authorList>
    </citation>
    <scope>NUCLEOTIDE SEQUENCE [LARGE SCALE GENOMIC DNA]</scope>
    <source>
        <strain evidence="2 3">CCMR0081</strain>
    </source>
</reference>
<sequence>MPAKSIRKSVSFDDSDGDRVLLDAIANHQSKHAQSFSDLCKQALHQYLLSREPTQSVMLFMELQHQIAQLNVRVATLEDNSSLAAAFPPPDSQHGDPNRGTHHEIPAEQATVPDEEADAVTVTDDPVLNRLGPLLEEF</sequence>
<proteinExistence type="predicted"/>
<evidence type="ECO:0008006" key="4">
    <source>
        <dbReference type="Google" id="ProtNLM"/>
    </source>
</evidence>
<organism evidence="2 3">
    <name type="scientific">Adonisia turfae CCMR0081</name>
    <dbReference type="NCBI Taxonomy" id="2292702"/>
    <lineage>
        <taxon>Bacteria</taxon>
        <taxon>Bacillati</taxon>
        <taxon>Cyanobacteriota</taxon>
        <taxon>Adonisia</taxon>
        <taxon>Adonisia turfae</taxon>
    </lineage>
</organism>
<dbReference type="EMBL" id="QXHD01000004">
    <property type="protein sequence ID" value="NEZ58369.1"/>
    <property type="molecule type" value="Genomic_DNA"/>
</dbReference>
<accession>A0A6M0RQD2</accession>
<name>A0A6M0RQD2_9CYAN</name>
<dbReference type="AlphaFoldDB" id="A0A6M0RQD2"/>
<feature type="compositionally biased region" description="Basic and acidic residues" evidence="1">
    <location>
        <begin position="93"/>
        <end position="106"/>
    </location>
</feature>
<keyword evidence="3" id="KW-1185">Reference proteome</keyword>
<feature type="region of interest" description="Disordered" evidence="1">
    <location>
        <begin position="82"/>
        <end position="125"/>
    </location>
</feature>
<comment type="caution">
    <text evidence="2">The sequence shown here is derived from an EMBL/GenBank/DDBJ whole genome shotgun (WGS) entry which is preliminary data.</text>
</comment>
<evidence type="ECO:0000256" key="1">
    <source>
        <dbReference type="SAM" id="MobiDB-lite"/>
    </source>
</evidence>
<dbReference type="Proteomes" id="UP000481033">
    <property type="component" value="Unassembled WGS sequence"/>
</dbReference>
<protein>
    <recommendedName>
        <fullName evidence="4">Plasmid segregation centromere-binding protein ParR</fullName>
    </recommendedName>
</protein>